<dbReference type="PANTHER" id="PTHR33744">
    <property type="entry name" value="CARBOHYDRATE DIACID REGULATOR"/>
    <property type="match status" value="1"/>
</dbReference>
<sequence>MALTERAGPLGALLRELAVDRQVVDEMVEAARVHSPEVARLPPAENRRHVAALLAAGLASFQRLAEPGERDFAAARRLGADRAAQGVSVAGLLRGVQAGRQKVVEIALDRGRAAGIPDTALLEALLELGRYTGALERALVDGHHAAELELLRTRRDSRNRLLRRLLLDEAADGRPDELAAFGLRPDGRYHCVVTDLTDPARIPAVRRQFCGGGGVFGTVDDRLAGLAPRLPPADLADAAMLVVAAPARPLAEAPTVHRLCVAALRVAARAGLRGLHGVVDLAGETALAAQPELAGLVSAELLGALDPADDFHRQLASTALAYLDHGQRLDLTAAALHLHPNTVRYRLRRLQELAGLPPTLAEPGGRWPVPQTVRWWWALRTWLGQE</sequence>
<proteinExistence type="predicted"/>
<feature type="domain" description="RsbT co-antagonist protein RsbRD N-terminal" evidence="2">
    <location>
        <begin position="22"/>
        <end position="158"/>
    </location>
</feature>
<evidence type="ECO:0000313" key="3">
    <source>
        <dbReference type="EMBL" id="MFI0794824.1"/>
    </source>
</evidence>
<evidence type="ECO:0000313" key="4">
    <source>
        <dbReference type="Proteomes" id="UP001611075"/>
    </source>
</evidence>
<dbReference type="RefSeq" id="WP_396681473.1">
    <property type="nucleotide sequence ID" value="NZ_JBIRPU010000013.1"/>
</dbReference>
<dbReference type="InterPro" id="IPR025736">
    <property type="entry name" value="PucR_C-HTH_dom"/>
</dbReference>
<evidence type="ECO:0000259" key="1">
    <source>
        <dbReference type="Pfam" id="PF13556"/>
    </source>
</evidence>
<dbReference type="Gene3D" id="1.10.10.2840">
    <property type="entry name" value="PucR C-terminal helix-turn-helix domain"/>
    <property type="match status" value="1"/>
</dbReference>
<comment type="caution">
    <text evidence="3">The sequence shown here is derived from an EMBL/GenBank/DDBJ whole genome shotgun (WGS) entry which is preliminary data.</text>
</comment>
<name>A0ABW7SMA5_9ACTN</name>
<dbReference type="Proteomes" id="UP001611075">
    <property type="component" value="Unassembled WGS sequence"/>
</dbReference>
<dbReference type="InterPro" id="IPR042070">
    <property type="entry name" value="PucR_C-HTH_sf"/>
</dbReference>
<dbReference type="EMBL" id="JBIRPU010000013">
    <property type="protein sequence ID" value="MFI0794824.1"/>
    <property type="molecule type" value="Genomic_DNA"/>
</dbReference>
<evidence type="ECO:0000259" key="2">
    <source>
        <dbReference type="Pfam" id="PF14361"/>
    </source>
</evidence>
<dbReference type="Pfam" id="PF14361">
    <property type="entry name" value="RsbRD_N"/>
    <property type="match status" value="1"/>
</dbReference>
<dbReference type="PANTHER" id="PTHR33744:SF7">
    <property type="entry name" value="PUCR FAMILY TRANSCRIPTIONAL REGULATOR"/>
    <property type="match status" value="1"/>
</dbReference>
<keyword evidence="4" id="KW-1185">Reference proteome</keyword>
<dbReference type="InterPro" id="IPR051448">
    <property type="entry name" value="CdaR-like_regulators"/>
</dbReference>
<dbReference type="InterPro" id="IPR025751">
    <property type="entry name" value="RsbRD_N_dom"/>
</dbReference>
<organism evidence="3 4">
    <name type="scientific">Micromonospora rubida</name>
    <dbReference type="NCBI Taxonomy" id="2697657"/>
    <lineage>
        <taxon>Bacteria</taxon>
        <taxon>Bacillati</taxon>
        <taxon>Actinomycetota</taxon>
        <taxon>Actinomycetes</taxon>
        <taxon>Micromonosporales</taxon>
        <taxon>Micromonosporaceae</taxon>
        <taxon>Micromonospora</taxon>
    </lineage>
</organism>
<protein>
    <submittedName>
        <fullName evidence="3">Helix-turn-helix domain-containing protein</fullName>
    </submittedName>
</protein>
<dbReference type="Pfam" id="PF13556">
    <property type="entry name" value="HTH_30"/>
    <property type="match status" value="1"/>
</dbReference>
<accession>A0ABW7SMA5</accession>
<feature type="domain" description="PucR C-terminal helix-turn-helix" evidence="1">
    <location>
        <begin position="315"/>
        <end position="359"/>
    </location>
</feature>
<reference evidence="3 4" key="1">
    <citation type="submission" date="2024-10" db="EMBL/GenBank/DDBJ databases">
        <title>The Natural Products Discovery Center: Release of the First 8490 Sequenced Strains for Exploring Actinobacteria Biosynthetic Diversity.</title>
        <authorList>
            <person name="Kalkreuter E."/>
            <person name="Kautsar S.A."/>
            <person name="Yang D."/>
            <person name="Bader C.D."/>
            <person name="Teijaro C.N."/>
            <person name="Fluegel L."/>
            <person name="Davis C.M."/>
            <person name="Simpson J.R."/>
            <person name="Lauterbach L."/>
            <person name="Steele A.D."/>
            <person name="Gui C."/>
            <person name="Meng S."/>
            <person name="Li G."/>
            <person name="Viehrig K."/>
            <person name="Ye F."/>
            <person name="Su P."/>
            <person name="Kiefer A.F."/>
            <person name="Nichols A."/>
            <person name="Cepeda A.J."/>
            <person name="Yan W."/>
            <person name="Fan B."/>
            <person name="Jiang Y."/>
            <person name="Adhikari A."/>
            <person name="Zheng C.-J."/>
            <person name="Schuster L."/>
            <person name="Cowan T.M."/>
            <person name="Smanski M.J."/>
            <person name="Chevrette M.G."/>
            <person name="De Carvalho L.P.S."/>
            <person name="Shen B."/>
        </authorList>
    </citation>
    <scope>NUCLEOTIDE SEQUENCE [LARGE SCALE GENOMIC DNA]</scope>
    <source>
        <strain evidence="3 4">NPDC021253</strain>
    </source>
</reference>
<gene>
    <name evidence="3" type="ORF">ACH4OY_19365</name>
</gene>